<name>A0A9W4UU81_9PLEO</name>
<dbReference type="EMBL" id="CAOQHR010000012">
    <property type="protein sequence ID" value="CAI6341934.1"/>
    <property type="molecule type" value="Genomic_DNA"/>
</dbReference>
<evidence type="ECO:0000313" key="3">
    <source>
        <dbReference type="Proteomes" id="UP001152607"/>
    </source>
</evidence>
<sequence>MPTTPISSDANAHVHHPPHPSPRLLCYFQHRYSQCGSSVIHPITPSPPPIHLPINQPSRPRSRVRQPHSFQPSPQPSLSSSLSISDLIKLREIMQCTRTCISSPPRPSQRLAQPIAD</sequence>
<organism evidence="2 3">
    <name type="scientific">Periconia digitata</name>
    <dbReference type="NCBI Taxonomy" id="1303443"/>
    <lineage>
        <taxon>Eukaryota</taxon>
        <taxon>Fungi</taxon>
        <taxon>Dikarya</taxon>
        <taxon>Ascomycota</taxon>
        <taxon>Pezizomycotina</taxon>
        <taxon>Dothideomycetes</taxon>
        <taxon>Pleosporomycetidae</taxon>
        <taxon>Pleosporales</taxon>
        <taxon>Massarineae</taxon>
        <taxon>Periconiaceae</taxon>
        <taxon>Periconia</taxon>
    </lineage>
</organism>
<dbReference type="Proteomes" id="UP001152607">
    <property type="component" value="Unassembled WGS sequence"/>
</dbReference>
<evidence type="ECO:0000256" key="1">
    <source>
        <dbReference type="SAM" id="MobiDB-lite"/>
    </source>
</evidence>
<feature type="region of interest" description="Disordered" evidence="1">
    <location>
        <begin position="1"/>
        <end position="20"/>
    </location>
</feature>
<keyword evidence="3" id="KW-1185">Reference proteome</keyword>
<feature type="compositionally biased region" description="Polar residues" evidence="1">
    <location>
        <begin position="1"/>
        <end position="10"/>
    </location>
</feature>
<comment type="caution">
    <text evidence="2">The sequence shown here is derived from an EMBL/GenBank/DDBJ whole genome shotgun (WGS) entry which is preliminary data.</text>
</comment>
<feature type="compositionally biased region" description="Low complexity" evidence="1">
    <location>
        <begin position="67"/>
        <end position="82"/>
    </location>
</feature>
<proteinExistence type="predicted"/>
<gene>
    <name evidence="2" type="ORF">PDIGIT_LOCUS15134</name>
</gene>
<accession>A0A9W4UU81</accession>
<protein>
    <submittedName>
        <fullName evidence="2">Uncharacterized protein</fullName>
    </submittedName>
</protein>
<feature type="region of interest" description="Disordered" evidence="1">
    <location>
        <begin position="39"/>
        <end position="82"/>
    </location>
</feature>
<reference evidence="2" key="1">
    <citation type="submission" date="2023-01" db="EMBL/GenBank/DDBJ databases">
        <authorList>
            <person name="Van Ghelder C."/>
            <person name="Rancurel C."/>
        </authorList>
    </citation>
    <scope>NUCLEOTIDE SEQUENCE</scope>
    <source>
        <strain evidence="2">CNCM I-4278</strain>
    </source>
</reference>
<dbReference type="AlphaFoldDB" id="A0A9W4UU81"/>
<evidence type="ECO:0000313" key="2">
    <source>
        <dbReference type="EMBL" id="CAI6341934.1"/>
    </source>
</evidence>